<proteinExistence type="predicted"/>
<dbReference type="GO" id="GO:0003676">
    <property type="term" value="F:nucleic acid binding"/>
    <property type="evidence" value="ECO:0007669"/>
    <property type="project" value="InterPro"/>
</dbReference>
<name>A0A8S5NNW6_9CAUD</name>
<dbReference type="EMBL" id="BK015217">
    <property type="protein sequence ID" value="DAD96430.1"/>
    <property type="molecule type" value="Genomic_DNA"/>
</dbReference>
<reference evidence="1" key="1">
    <citation type="journal article" date="2021" name="Proc. Natl. Acad. Sci. U.S.A.">
        <title>A Catalog of Tens of Thousands of Viruses from Human Metagenomes Reveals Hidden Associations with Chronic Diseases.</title>
        <authorList>
            <person name="Tisza M.J."/>
            <person name="Buck C.B."/>
        </authorList>
    </citation>
    <scope>NUCLEOTIDE SEQUENCE</scope>
    <source>
        <strain evidence="1">Ctj3P51</strain>
    </source>
</reference>
<dbReference type="Gene3D" id="3.40.1350.10">
    <property type="match status" value="1"/>
</dbReference>
<sequence>MFLLVNFFQRSERHLAPAKHKSPPRRGAVENCFIGPLGPQKYYTMRLPENIVKAVKIFMTPETKIKNTICKFLSGIPGLYLERRQAGGLSYRAGAPDVWFVYKGRHAEVEFKAPDGQVRSLQLKHERELRNAGSLYWRGNNITEFVEWFEKNFS</sequence>
<keyword evidence="1" id="KW-0378">Hydrolase</keyword>
<accession>A0A8S5NNW6</accession>
<evidence type="ECO:0000313" key="1">
    <source>
        <dbReference type="EMBL" id="DAD96430.1"/>
    </source>
</evidence>
<organism evidence="1">
    <name type="scientific">Myoviridae sp. ctj3P51</name>
    <dbReference type="NCBI Taxonomy" id="2826687"/>
    <lineage>
        <taxon>Viruses</taxon>
        <taxon>Duplodnaviria</taxon>
        <taxon>Heunggongvirae</taxon>
        <taxon>Uroviricota</taxon>
        <taxon>Caudoviricetes</taxon>
    </lineage>
</organism>
<protein>
    <submittedName>
        <fullName evidence="1">Hydrolase</fullName>
    </submittedName>
</protein>
<dbReference type="InterPro" id="IPR011856">
    <property type="entry name" value="tRNA_endonuc-like_dom_sf"/>
</dbReference>
<dbReference type="GO" id="GO:0016787">
    <property type="term" value="F:hydrolase activity"/>
    <property type="evidence" value="ECO:0007669"/>
    <property type="project" value="UniProtKB-KW"/>
</dbReference>